<comment type="caution">
    <text evidence="6">The sequence shown here is derived from an EMBL/GenBank/DDBJ whole genome shotgun (WGS) entry which is preliminary data.</text>
</comment>
<evidence type="ECO:0000256" key="1">
    <source>
        <dbReference type="ARBA" id="ARBA00023015"/>
    </source>
</evidence>
<dbReference type="InterPro" id="IPR050109">
    <property type="entry name" value="HTH-type_TetR-like_transc_reg"/>
</dbReference>
<evidence type="ECO:0000256" key="2">
    <source>
        <dbReference type="ARBA" id="ARBA00023125"/>
    </source>
</evidence>
<dbReference type="InterPro" id="IPR001647">
    <property type="entry name" value="HTH_TetR"/>
</dbReference>
<dbReference type="AlphaFoldDB" id="A0A0F0LDI7"/>
<dbReference type="PATRIC" id="fig|582680.6.peg.3483"/>
<dbReference type="STRING" id="582680.RS86_03396"/>
<feature type="DNA-binding region" description="H-T-H motif" evidence="4">
    <location>
        <begin position="43"/>
        <end position="62"/>
    </location>
</feature>
<evidence type="ECO:0000256" key="4">
    <source>
        <dbReference type="PROSITE-ProRule" id="PRU00335"/>
    </source>
</evidence>
<sequence length="224" mass="24684">MIIYVTMSHIMVTAGRPRKSSIDDAILLATAELISERGYARLTVGAIIERAGTNKPAFYRRFQNVAEVVPHVLAYRHGVDTDIDTGSLVDDLIEVQRRQKSLFTDPVVTRGIAGWLAEVEADPELGRPFFEHYLGPRRAYTRVILERAAYRGEITQVGDSAWIADLLTGPLLMRVAFPGMPPIDGALLALTIHSALDSLGYSGDRLPLSSLDRAQERRIAGDSL</sequence>
<evidence type="ECO:0000313" key="7">
    <source>
        <dbReference type="Proteomes" id="UP000033740"/>
    </source>
</evidence>
<dbReference type="InterPro" id="IPR009057">
    <property type="entry name" value="Homeodomain-like_sf"/>
</dbReference>
<reference evidence="6 7" key="1">
    <citation type="submission" date="2015-02" db="EMBL/GenBank/DDBJ databases">
        <title>Draft genome sequences of ten Microbacterium spp. with emphasis on heavy metal contaminated environments.</title>
        <authorList>
            <person name="Corretto E."/>
        </authorList>
    </citation>
    <scope>NUCLEOTIDE SEQUENCE [LARGE SCALE GENOMIC DNA]</scope>
    <source>
        <strain evidence="6 7">ARN176</strain>
    </source>
</reference>
<dbReference type="PANTHER" id="PTHR30055">
    <property type="entry name" value="HTH-TYPE TRANSCRIPTIONAL REGULATOR RUTR"/>
    <property type="match status" value="1"/>
</dbReference>
<accession>A0A0F0LDI7</accession>
<dbReference type="EMBL" id="JYIX01000039">
    <property type="protein sequence ID" value="KJL31277.1"/>
    <property type="molecule type" value="Genomic_DNA"/>
</dbReference>
<dbReference type="Gene3D" id="1.10.10.60">
    <property type="entry name" value="Homeodomain-like"/>
    <property type="match status" value="1"/>
</dbReference>
<keyword evidence="2 4" id="KW-0238">DNA-binding</keyword>
<evidence type="ECO:0000313" key="6">
    <source>
        <dbReference type="EMBL" id="KJL31277.1"/>
    </source>
</evidence>
<keyword evidence="1" id="KW-0805">Transcription regulation</keyword>
<gene>
    <name evidence="6" type="ORF">RS86_03396</name>
</gene>
<dbReference type="SUPFAM" id="SSF48498">
    <property type="entry name" value="Tetracyclin repressor-like, C-terminal domain"/>
    <property type="match status" value="1"/>
</dbReference>
<dbReference type="PANTHER" id="PTHR30055:SF148">
    <property type="entry name" value="TETR-FAMILY TRANSCRIPTIONAL REGULATOR"/>
    <property type="match status" value="1"/>
</dbReference>
<keyword evidence="3" id="KW-0804">Transcription</keyword>
<dbReference type="SUPFAM" id="SSF46689">
    <property type="entry name" value="Homeodomain-like"/>
    <property type="match status" value="1"/>
</dbReference>
<dbReference type="PROSITE" id="PS50977">
    <property type="entry name" value="HTH_TETR_2"/>
    <property type="match status" value="1"/>
</dbReference>
<organism evidence="6 7">
    <name type="scientific">Microbacterium azadirachtae</name>
    <dbReference type="NCBI Taxonomy" id="582680"/>
    <lineage>
        <taxon>Bacteria</taxon>
        <taxon>Bacillati</taxon>
        <taxon>Actinomycetota</taxon>
        <taxon>Actinomycetes</taxon>
        <taxon>Micrococcales</taxon>
        <taxon>Microbacteriaceae</taxon>
        <taxon>Microbacterium</taxon>
    </lineage>
</organism>
<feature type="domain" description="HTH tetR-type" evidence="5">
    <location>
        <begin position="20"/>
        <end position="80"/>
    </location>
</feature>
<proteinExistence type="predicted"/>
<dbReference type="Gene3D" id="1.10.357.10">
    <property type="entry name" value="Tetracycline Repressor, domain 2"/>
    <property type="match status" value="1"/>
</dbReference>
<protein>
    <submittedName>
        <fullName evidence="6">Bacterial regulatory protein, tetR family</fullName>
    </submittedName>
</protein>
<evidence type="ECO:0000256" key="3">
    <source>
        <dbReference type="ARBA" id="ARBA00023163"/>
    </source>
</evidence>
<dbReference type="InterPro" id="IPR036271">
    <property type="entry name" value="Tet_transcr_reg_TetR-rel_C_sf"/>
</dbReference>
<dbReference type="GO" id="GO:0000976">
    <property type="term" value="F:transcription cis-regulatory region binding"/>
    <property type="evidence" value="ECO:0007669"/>
    <property type="project" value="TreeGrafter"/>
</dbReference>
<name>A0A0F0LDI7_9MICO</name>
<dbReference type="InterPro" id="IPR011075">
    <property type="entry name" value="TetR_C"/>
</dbReference>
<dbReference type="GO" id="GO:0003700">
    <property type="term" value="F:DNA-binding transcription factor activity"/>
    <property type="evidence" value="ECO:0007669"/>
    <property type="project" value="TreeGrafter"/>
</dbReference>
<dbReference type="Pfam" id="PF00440">
    <property type="entry name" value="TetR_N"/>
    <property type="match status" value="1"/>
</dbReference>
<dbReference type="Pfam" id="PF16859">
    <property type="entry name" value="TetR_C_11"/>
    <property type="match status" value="1"/>
</dbReference>
<keyword evidence="7" id="KW-1185">Reference proteome</keyword>
<evidence type="ECO:0000259" key="5">
    <source>
        <dbReference type="PROSITE" id="PS50977"/>
    </source>
</evidence>
<dbReference type="PRINTS" id="PR00455">
    <property type="entry name" value="HTHTETR"/>
</dbReference>
<dbReference type="Proteomes" id="UP000033740">
    <property type="component" value="Unassembled WGS sequence"/>
</dbReference>